<dbReference type="AlphaFoldDB" id="A0AAD8VNL4"/>
<dbReference type="Proteomes" id="UP001231189">
    <property type="component" value="Unassembled WGS sequence"/>
</dbReference>
<dbReference type="EMBL" id="JAUUTY010000007">
    <property type="protein sequence ID" value="KAK1613324.1"/>
    <property type="molecule type" value="Genomic_DNA"/>
</dbReference>
<reference evidence="3" key="1">
    <citation type="submission" date="2023-07" db="EMBL/GenBank/DDBJ databases">
        <title>A chromosome-level genome assembly of Lolium multiflorum.</title>
        <authorList>
            <person name="Chen Y."/>
            <person name="Copetti D."/>
            <person name="Kolliker R."/>
            <person name="Studer B."/>
        </authorList>
    </citation>
    <scope>NUCLEOTIDE SEQUENCE</scope>
    <source>
        <strain evidence="3">02402/16</strain>
        <tissue evidence="3">Leaf</tissue>
    </source>
</reference>
<evidence type="ECO:0000313" key="3">
    <source>
        <dbReference type="EMBL" id="KAK1613324.1"/>
    </source>
</evidence>
<evidence type="ECO:0000313" key="4">
    <source>
        <dbReference type="Proteomes" id="UP001231189"/>
    </source>
</evidence>
<feature type="region of interest" description="Disordered" evidence="1">
    <location>
        <begin position="1"/>
        <end position="56"/>
    </location>
</feature>
<gene>
    <name evidence="3" type="ORF">QYE76_036997</name>
</gene>
<comment type="caution">
    <text evidence="3">The sequence shown here is derived from an EMBL/GenBank/DDBJ whole genome shotgun (WGS) entry which is preliminary data.</text>
</comment>
<feature type="domain" description="C2H2-type" evidence="2">
    <location>
        <begin position="77"/>
        <end position="98"/>
    </location>
</feature>
<sequence>MINGNGSSSRSTQQLATPGTGNLKGLVSGGADGGDKPPTHPCSTKSVHQLDGAGRGIKRPAVPTIAVGGFEERPFKCSSCEGFYISEEDLHCHIRRCHVPRSWRRRKEQAPFVEKRLSLGGHLPISNGTNEKGYSVVSKKNEEKEQEQKKQASKDAATEALAMPADNFVFDLNNPVPELEEGKRSSG</sequence>
<proteinExistence type="predicted"/>
<keyword evidence="4" id="KW-1185">Reference proteome</keyword>
<accession>A0AAD8VNL4</accession>
<dbReference type="PROSITE" id="PS00028">
    <property type="entry name" value="ZINC_FINGER_C2H2_1"/>
    <property type="match status" value="1"/>
</dbReference>
<feature type="compositionally biased region" description="Basic and acidic residues" evidence="1">
    <location>
        <begin position="139"/>
        <end position="157"/>
    </location>
</feature>
<dbReference type="InterPro" id="IPR013087">
    <property type="entry name" value="Znf_C2H2_type"/>
</dbReference>
<feature type="compositionally biased region" description="Polar residues" evidence="1">
    <location>
        <begin position="1"/>
        <end position="20"/>
    </location>
</feature>
<name>A0AAD8VNL4_LOLMU</name>
<protein>
    <recommendedName>
        <fullName evidence="2">C2H2-type domain-containing protein</fullName>
    </recommendedName>
</protein>
<organism evidence="3 4">
    <name type="scientific">Lolium multiflorum</name>
    <name type="common">Italian ryegrass</name>
    <name type="synonym">Lolium perenne subsp. multiflorum</name>
    <dbReference type="NCBI Taxonomy" id="4521"/>
    <lineage>
        <taxon>Eukaryota</taxon>
        <taxon>Viridiplantae</taxon>
        <taxon>Streptophyta</taxon>
        <taxon>Embryophyta</taxon>
        <taxon>Tracheophyta</taxon>
        <taxon>Spermatophyta</taxon>
        <taxon>Magnoliopsida</taxon>
        <taxon>Liliopsida</taxon>
        <taxon>Poales</taxon>
        <taxon>Poaceae</taxon>
        <taxon>BOP clade</taxon>
        <taxon>Pooideae</taxon>
        <taxon>Poodae</taxon>
        <taxon>Poeae</taxon>
        <taxon>Poeae Chloroplast Group 2 (Poeae type)</taxon>
        <taxon>Loliodinae</taxon>
        <taxon>Loliinae</taxon>
        <taxon>Lolium</taxon>
    </lineage>
</organism>
<evidence type="ECO:0000259" key="2">
    <source>
        <dbReference type="PROSITE" id="PS00028"/>
    </source>
</evidence>
<evidence type="ECO:0000256" key="1">
    <source>
        <dbReference type="SAM" id="MobiDB-lite"/>
    </source>
</evidence>
<feature type="region of interest" description="Disordered" evidence="1">
    <location>
        <begin position="120"/>
        <end position="187"/>
    </location>
</feature>